<evidence type="ECO:0000313" key="2">
    <source>
        <dbReference type="Proteomes" id="UP001595699"/>
    </source>
</evidence>
<dbReference type="RefSeq" id="WP_205121388.1">
    <property type="nucleotide sequence ID" value="NZ_JAFBCM010000001.1"/>
</dbReference>
<name>A0ABV7YB71_9ACTN</name>
<accession>A0ABV7YB71</accession>
<proteinExistence type="predicted"/>
<gene>
    <name evidence="1" type="ORF">ACFOUW_13750</name>
</gene>
<dbReference type="Proteomes" id="UP001595699">
    <property type="component" value="Unassembled WGS sequence"/>
</dbReference>
<evidence type="ECO:0000313" key="1">
    <source>
        <dbReference type="EMBL" id="MFC3761901.1"/>
    </source>
</evidence>
<protein>
    <submittedName>
        <fullName evidence="1">Uncharacterized protein</fullName>
    </submittedName>
</protein>
<dbReference type="EMBL" id="JBHRZH010000011">
    <property type="protein sequence ID" value="MFC3761901.1"/>
    <property type="molecule type" value="Genomic_DNA"/>
</dbReference>
<keyword evidence="2" id="KW-1185">Reference proteome</keyword>
<reference evidence="2" key="1">
    <citation type="journal article" date="2019" name="Int. J. Syst. Evol. Microbiol.">
        <title>The Global Catalogue of Microorganisms (GCM) 10K type strain sequencing project: providing services to taxonomists for standard genome sequencing and annotation.</title>
        <authorList>
            <consortium name="The Broad Institute Genomics Platform"/>
            <consortium name="The Broad Institute Genome Sequencing Center for Infectious Disease"/>
            <person name="Wu L."/>
            <person name="Ma J."/>
        </authorList>
    </citation>
    <scope>NUCLEOTIDE SEQUENCE [LARGE SCALE GENOMIC DNA]</scope>
    <source>
        <strain evidence="2">CGMCC 4.7241</strain>
    </source>
</reference>
<sequence>MLSLAGGVEKFFWYDLVGDQNYGLVNEIGVDDFTPRPVFAAYAVAIRQLTGRKLRSERVTGAIRQYVFDDVSVLWSTDTRTPVAVPTQRPLDVVDVTGGSTRLTPVDGKVHLTLTGAPVYVRTKAQAVANARFEVTVPQVVRTSDQTLTLTYIVDNTGGERSVDAVFTSLRR</sequence>
<organism evidence="1 2">
    <name type="scientific">Tenggerimyces flavus</name>
    <dbReference type="NCBI Taxonomy" id="1708749"/>
    <lineage>
        <taxon>Bacteria</taxon>
        <taxon>Bacillati</taxon>
        <taxon>Actinomycetota</taxon>
        <taxon>Actinomycetes</taxon>
        <taxon>Propionibacteriales</taxon>
        <taxon>Nocardioidaceae</taxon>
        <taxon>Tenggerimyces</taxon>
    </lineage>
</organism>
<comment type="caution">
    <text evidence="1">The sequence shown here is derived from an EMBL/GenBank/DDBJ whole genome shotgun (WGS) entry which is preliminary data.</text>
</comment>